<dbReference type="RefSeq" id="WP_205043870.1">
    <property type="nucleotide sequence ID" value="NZ_CAJVAX010000019.1"/>
</dbReference>
<reference evidence="1" key="1">
    <citation type="submission" date="2021-06" db="EMBL/GenBank/DDBJ databases">
        <authorList>
            <person name="Arsene-Ploetze F."/>
        </authorList>
    </citation>
    <scope>NUCLEOTIDE SEQUENCE</scope>
    <source>
        <strain evidence="1">SBRY1</strain>
    </source>
</reference>
<accession>A0A9W4H4A8</accession>
<comment type="caution">
    <text evidence="1">The sequence shown here is derived from an EMBL/GenBank/DDBJ whole genome shotgun (WGS) entry which is preliminary data.</text>
</comment>
<dbReference type="Pfam" id="PF10978">
    <property type="entry name" value="DUF2785"/>
    <property type="match status" value="1"/>
</dbReference>
<keyword evidence="2" id="KW-1185">Reference proteome</keyword>
<proteinExistence type="predicted"/>
<protein>
    <recommendedName>
        <fullName evidence="3">DUF2785 domain-containing protein</fullName>
    </recommendedName>
</protein>
<evidence type="ECO:0000313" key="2">
    <source>
        <dbReference type="Proteomes" id="UP001153328"/>
    </source>
</evidence>
<sequence>MTSQTLDWAGLAAAGFAYPDGAEAGRVAGELAVALVSADPVVRDEYGYTAAAGWIRAGHLDEVLVAVGDAAAGRFRHPEVQARTFAPLVLTCVLARASQLPGAVPEAAVLRWYDGFAGWYPRESDTRGWDDALGWLHAVAHGADAAAAFAQALPDSRTDLLELCARRMTARDTDHRYVQVEDARLAAAVTRILLAPGLTAGQATGWLDTVAAAFEGSGPGAVPAWAFNTFATLQSLHLHLTRGLADGGVPPHAGAVAARAAEILRMPYHWLG</sequence>
<evidence type="ECO:0008006" key="3">
    <source>
        <dbReference type="Google" id="ProtNLM"/>
    </source>
</evidence>
<evidence type="ECO:0000313" key="1">
    <source>
        <dbReference type="EMBL" id="CAG7649728.1"/>
    </source>
</evidence>
<gene>
    <name evidence="1" type="ORF">SBRY_50178</name>
</gene>
<dbReference type="InterPro" id="IPR021247">
    <property type="entry name" value="DUF2785"/>
</dbReference>
<name>A0A9W4H4A8_9ACTN</name>
<dbReference type="AlphaFoldDB" id="A0A9W4H4A8"/>
<organism evidence="1 2">
    <name type="scientific">Actinacidiphila bryophytorum</name>
    <dbReference type="NCBI Taxonomy" id="1436133"/>
    <lineage>
        <taxon>Bacteria</taxon>
        <taxon>Bacillati</taxon>
        <taxon>Actinomycetota</taxon>
        <taxon>Actinomycetes</taxon>
        <taxon>Kitasatosporales</taxon>
        <taxon>Streptomycetaceae</taxon>
        <taxon>Actinacidiphila</taxon>
    </lineage>
</organism>
<dbReference type="EMBL" id="CAJVAX010000019">
    <property type="protein sequence ID" value="CAG7649728.1"/>
    <property type="molecule type" value="Genomic_DNA"/>
</dbReference>
<dbReference type="Proteomes" id="UP001153328">
    <property type="component" value="Unassembled WGS sequence"/>
</dbReference>